<evidence type="ECO:0000313" key="4">
    <source>
        <dbReference type="Proteomes" id="UP000232323"/>
    </source>
</evidence>
<comment type="caution">
    <text evidence="3">The sequence shown here is derived from an EMBL/GenBank/DDBJ whole genome shotgun (WGS) entry which is preliminary data.</text>
</comment>
<accession>A0A250XAX2</accession>
<gene>
    <name evidence="3" type="ORF">CEUSTIGMA_g7665.t1</name>
</gene>
<name>A0A250XAX2_9CHLO</name>
<feature type="compositionally biased region" description="Polar residues" evidence="2">
    <location>
        <begin position="372"/>
        <end position="388"/>
    </location>
</feature>
<dbReference type="Gene3D" id="1.20.1270.60">
    <property type="entry name" value="Arfaptin homology (AH) domain/BAR domain"/>
    <property type="match status" value="1"/>
</dbReference>
<dbReference type="STRING" id="1157962.A0A250XAX2"/>
<feature type="compositionally biased region" description="Low complexity" evidence="2">
    <location>
        <begin position="359"/>
        <end position="371"/>
    </location>
</feature>
<sequence length="422" mass="45500">MGAFKRTAEKVKQALGFKAGSDKEWKPTSNDRNNMMVKEAKKFAVHIKNLHKDISSWIKSIDAGITTVKSVLEAPLPRAYQETVMGVEPMDPTEHIVGQNVQCEALPQSATEMKTKMQEEVLKPIEQWLAAYRTVKEYNKKLDILRLDLDTKRRAALELTAKFNKLQSKDKPDSEASQAALHKAQNEEDKMNRLIQRYAESETEVFNALITLIRDTTVLREYVAAALMIMQNVFRVSLNAFDLQSAVRTPMLPSIASVPEVKGMQQGSMLRSPTVSSGGPLATPSLMQGTRSMRASFSALPTSSIMGGGGGTNNGGSYMSSVGGGTFSAGGNRTSPGEGKGNPFGSPGNTLKASENPFGAAAGYGATSSGSPNHSGPQTSIHSSSTNTVGAAPAWYNKARAEASRAPIRYDDSDDENSNPFK</sequence>
<evidence type="ECO:0000313" key="3">
    <source>
        <dbReference type="EMBL" id="GAX80227.1"/>
    </source>
</evidence>
<dbReference type="InterPro" id="IPR027267">
    <property type="entry name" value="AH/BAR_dom_sf"/>
</dbReference>
<feature type="coiled-coil region" evidence="1">
    <location>
        <begin position="135"/>
        <end position="204"/>
    </location>
</feature>
<dbReference type="SUPFAM" id="SSF103657">
    <property type="entry name" value="BAR/IMD domain-like"/>
    <property type="match status" value="1"/>
</dbReference>
<proteinExistence type="predicted"/>
<organism evidence="3 4">
    <name type="scientific">Chlamydomonas eustigma</name>
    <dbReference type="NCBI Taxonomy" id="1157962"/>
    <lineage>
        <taxon>Eukaryota</taxon>
        <taxon>Viridiplantae</taxon>
        <taxon>Chlorophyta</taxon>
        <taxon>core chlorophytes</taxon>
        <taxon>Chlorophyceae</taxon>
        <taxon>CS clade</taxon>
        <taxon>Chlamydomonadales</taxon>
        <taxon>Chlamydomonadaceae</taxon>
        <taxon>Chlamydomonas</taxon>
    </lineage>
</organism>
<dbReference type="EMBL" id="BEGY01000050">
    <property type="protein sequence ID" value="GAX80227.1"/>
    <property type="molecule type" value="Genomic_DNA"/>
</dbReference>
<feature type="compositionally biased region" description="Acidic residues" evidence="2">
    <location>
        <begin position="412"/>
        <end position="422"/>
    </location>
</feature>
<feature type="region of interest" description="Disordered" evidence="2">
    <location>
        <begin position="402"/>
        <end position="422"/>
    </location>
</feature>
<dbReference type="OrthoDB" id="544949at2759"/>
<reference evidence="3 4" key="1">
    <citation type="submission" date="2017-08" db="EMBL/GenBank/DDBJ databases">
        <title>Acidophilic green algal genome provides insights into adaptation to an acidic environment.</title>
        <authorList>
            <person name="Hirooka S."/>
            <person name="Hirose Y."/>
            <person name="Kanesaki Y."/>
            <person name="Higuchi S."/>
            <person name="Fujiwara T."/>
            <person name="Onuma R."/>
            <person name="Era A."/>
            <person name="Ohbayashi R."/>
            <person name="Uzuka A."/>
            <person name="Nozaki H."/>
            <person name="Yoshikawa H."/>
            <person name="Miyagishima S.Y."/>
        </authorList>
    </citation>
    <scope>NUCLEOTIDE SEQUENCE [LARGE SCALE GENOMIC DNA]</scope>
    <source>
        <strain evidence="3 4">NIES-2499</strain>
    </source>
</reference>
<feature type="region of interest" description="Disordered" evidence="2">
    <location>
        <begin position="326"/>
        <end position="388"/>
    </location>
</feature>
<feature type="compositionally biased region" description="Basic and acidic residues" evidence="2">
    <location>
        <begin position="402"/>
        <end position="411"/>
    </location>
</feature>
<keyword evidence="1" id="KW-0175">Coiled coil</keyword>
<evidence type="ECO:0000256" key="2">
    <source>
        <dbReference type="SAM" id="MobiDB-lite"/>
    </source>
</evidence>
<evidence type="ECO:0008006" key="5">
    <source>
        <dbReference type="Google" id="ProtNLM"/>
    </source>
</evidence>
<protein>
    <recommendedName>
        <fullName evidence="5">BAR domain-containing protein</fullName>
    </recommendedName>
</protein>
<dbReference type="Proteomes" id="UP000232323">
    <property type="component" value="Unassembled WGS sequence"/>
</dbReference>
<dbReference type="AlphaFoldDB" id="A0A250XAX2"/>
<keyword evidence="4" id="KW-1185">Reference proteome</keyword>
<evidence type="ECO:0000256" key="1">
    <source>
        <dbReference type="SAM" id="Coils"/>
    </source>
</evidence>
<dbReference type="CDD" id="cd07307">
    <property type="entry name" value="BAR"/>
    <property type="match status" value="1"/>
</dbReference>